<accession>A0A1C7MV76</accession>
<evidence type="ECO:0000313" key="2">
    <source>
        <dbReference type="EMBL" id="OBZ78924.1"/>
    </source>
</evidence>
<name>A0A1C7MV76_GRIFR</name>
<dbReference type="EMBL" id="LUGG01000001">
    <property type="protein sequence ID" value="OBZ78924.1"/>
    <property type="molecule type" value="Genomic_DNA"/>
</dbReference>
<protein>
    <submittedName>
        <fullName evidence="2">Uncharacterized protein</fullName>
    </submittedName>
</protein>
<feature type="compositionally biased region" description="Pro residues" evidence="1">
    <location>
        <begin position="53"/>
        <end position="65"/>
    </location>
</feature>
<proteinExistence type="predicted"/>
<feature type="region of interest" description="Disordered" evidence="1">
    <location>
        <begin position="1"/>
        <end position="91"/>
    </location>
</feature>
<reference evidence="2 3" key="1">
    <citation type="submission" date="2016-03" db="EMBL/GenBank/DDBJ databases">
        <title>Whole genome sequencing of Grifola frondosa 9006-11.</title>
        <authorList>
            <person name="Min B."/>
            <person name="Park H."/>
            <person name="Kim J.-G."/>
            <person name="Cho H."/>
            <person name="Oh Y.-L."/>
            <person name="Kong W.-S."/>
            <person name="Choi I.-G."/>
        </authorList>
    </citation>
    <scope>NUCLEOTIDE SEQUENCE [LARGE SCALE GENOMIC DNA]</scope>
    <source>
        <strain evidence="2 3">9006-11</strain>
    </source>
</reference>
<organism evidence="2 3">
    <name type="scientific">Grifola frondosa</name>
    <name type="common">Maitake</name>
    <name type="synonym">Polyporus frondosus</name>
    <dbReference type="NCBI Taxonomy" id="5627"/>
    <lineage>
        <taxon>Eukaryota</taxon>
        <taxon>Fungi</taxon>
        <taxon>Dikarya</taxon>
        <taxon>Basidiomycota</taxon>
        <taxon>Agaricomycotina</taxon>
        <taxon>Agaricomycetes</taxon>
        <taxon>Polyporales</taxon>
        <taxon>Grifolaceae</taxon>
        <taxon>Grifola</taxon>
    </lineage>
</organism>
<feature type="compositionally biased region" description="Low complexity" evidence="1">
    <location>
        <begin position="10"/>
        <end position="32"/>
    </location>
</feature>
<gene>
    <name evidence="2" type="ORF">A0H81_01332</name>
</gene>
<evidence type="ECO:0000313" key="3">
    <source>
        <dbReference type="Proteomes" id="UP000092993"/>
    </source>
</evidence>
<sequence>MRHPSLNLGDAPPQADQLAAPAAPGTGTSPDAQPTPNPRPRRRQAALLRVRRPPPLLRPAPPQLPPLDHRRRHVQFDLKARNEHQSQTSAY</sequence>
<feature type="compositionally biased region" description="Basic residues" evidence="1">
    <location>
        <begin position="39"/>
        <end position="52"/>
    </location>
</feature>
<dbReference type="AlphaFoldDB" id="A0A1C7MV76"/>
<keyword evidence="3" id="KW-1185">Reference proteome</keyword>
<feature type="compositionally biased region" description="Basic and acidic residues" evidence="1">
    <location>
        <begin position="74"/>
        <end position="84"/>
    </location>
</feature>
<dbReference type="Proteomes" id="UP000092993">
    <property type="component" value="Unassembled WGS sequence"/>
</dbReference>
<comment type="caution">
    <text evidence="2">The sequence shown here is derived from an EMBL/GenBank/DDBJ whole genome shotgun (WGS) entry which is preliminary data.</text>
</comment>
<evidence type="ECO:0000256" key="1">
    <source>
        <dbReference type="SAM" id="MobiDB-lite"/>
    </source>
</evidence>